<organism evidence="1">
    <name type="scientific">Picea glauca</name>
    <name type="common">White spruce</name>
    <name type="synonym">Pinus glauca</name>
    <dbReference type="NCBI Taxonomy" id="3330"/>
    <lineage>
        <taxon>Eukaryota</taxon>
        <taxon>Viridiplantae</taxon>
        <taxon>Streptophyta</taxon>
        <taxon>Embryophyta</taxon>
        <taxon>Tracheophyta</taxon>
        <taxon>Spermatophyta</taxon>
        <taxon>Pinopsida</taxon>
        <taxon>Pinidae</taxon>
        <taxon>Conifers I</taxon>
        <taxon>Pinales</taxon>
        <taxon>Pinaceae</taxon>
        <taxon>Picea</taxon>
    </lineage>
</organism>
<geneLocation type="mitochondrion" evidence="1"/>
<sequence length="98" mass="11114">MYIVEKGFLKDLIIVVQVALMQPQRCTGAMKSRHLSIYRTGSSVINYPNKDLYGINSYRTNSSSYTNYAPPRPGVEEKEPTLVEDSFIKRLALRSPSI</sequence>
<dbReference type="EMBL" id="LKAM01000013">
    <property type="protein sequence ID" value="KUM46118.1"/>
    <property type="molecule type" value="Genomic_DNA"/>
</dbReference>
<accession>A0A117NG30</accession>
<proteinExistence type="predicted"/>
<gene>
    <name evidence="1" type="ORF">ABT39_MTgene1924</name>
</gene>
<protein>
    <submittedName>
        <fullName evidence="1">Uncharacterized protein</fullName>
    </submittedName>
</protein>
<keyword evidence="1" id="KW-0496">Mitochondrion</keyword>
<name>A0A117NG30_PICGL</name>
<evidence type="ECO:0000313" key="1">
    <source>
        <dbReference type="EMBL" id="KUM46118.1"/>
    </source>
</evidence>
<comment type="caution">
    <text evidence="1">The sequence shown here is derived from an EMBL/GenBank/DDBJ whole genome shotgun (WGS) entry which is preliminary data.</text>
</comment>
<reference evidence="1" key="1">
    <citation type="journal article" date="2015" name="Genome Biol. Evol.">
        <title>Organellar Genomes of White Spruce (Picea glauca): Assembly and Annotation.</title>
        <authorList>
            <person name="Jackman S.D."/>
            <person name="Warren R.L."/>
            <person name="Gibb E.A."/>
            <person name="Vandervalk B.P."/>
            <person name="Mohamadi H."/>
            <person name="Chu J."/>
            <person name="Raymond A."/>
            <person name="Pleasance S."/>
            <person name="Coope R."/>
            <person name="Wildung M.R."/>
            <person name="Ritland C.E."/>
            <person name="Bousquet J."/>
            <person name="Jones S.J."/>
            <person name="Bohlmann J."/>
            <person name="Birol I."/>
        </authorList>
    </citation>
    <scope>NUCLEOTIDE SEQUENCE [LARGE SCALE GENOMIC DNA]</scope>
    <source>
        <tissue evidence="1">Flushing bud</tissue>
    </source>
</reference>
<dbReference type="AlphaFoldDB" id="A0A117NG30"/>